<name>A0ABV0H9S8_9NEIS</name>
<evidence type="ECO:0000313" key="1">
    <source>
        <dbReference type="EMBL" id="MEO3956572.1"/>
    </source>
</evidence>
<reference evidence="1 2" key="1">
    <citation type="submission" date="2024-05" db="EMBL/GenBank/DDBJ databases">
        <authorList>
            <person name="De Oliveira J.P."/>
            <person name="Noriler S.A."/>
            <person name="De Oliveira A.G."/>
            <person name="Sipoli D.S."/>
        </authorList>
    </citation>
    <scope>NUCLEOTIDE SEQUENCE [LARGE SCALE GENOMIC DNA]</scope>
    <source>
        <strain evidence="1 2">LABIM186</strain>
    </source>
</reference>
<protein>
    <submittedName>
        <fullName evidence="1">Replication initiator protein A</fullName>
    </submittedName>
</protein>
<dbReference type="Pfam" id="PF10134">
    <property type="entry name" value="RPA"/>
    <property type="match status" value="1"/>
</dbReference>
<proteinExistence type="predicted"/>
<gene>
    <name evidence="1" type="ORF">ABH309_19205</name>
</gene>
<comment type="caution">
    <text evidence="1">The sequence shown here is derived from an EMBL/GenBank/DDBJ whole genome shotgun (WGS) entry which is preliminary data.</text>
</comment>
<sequence length="316" mass="36042">MSDLFVQEDEQPEENPLLTQLQAISQKAKQRRTESSIAPIKNPQRDFFVADFVDYTFKDDVATMDAPFFSLSTKTDRNIFRWESPDARRYVEVAPSAFGRATMLDKDVLIFLASQVTAARNAGVEISRTVRFVAHDFLVSTNRDTSRNGYKGLKDALTRLRGTTIRTNIRTGDREITQIFGLIESAQIISAEHSGRMSAVEVTLSEWLWQALASFEVLSIDEAYFRLNKPLERRLYEIARKHVGRQNKWQISLEALWKKSGSLSPLKKFKHQLKQSIADDALPGYSYRLNADDTVSCFPKKDAPSVDDLTRRLVQP</sequence>
<dbReference type="RefSeq" id="WP_346196437.1">
    <property type="nucleotide sequence ID" value="NZ_JBDJHV010000097.1"/>
</dbReference>
<dbReference type="InterPro" id="IPR018777">
    <property type="entry name" value="Replication_initiator_prot_A"/>
</dbReference>
<keyword evidence="2" id="KW-1185">Reference proteome</keyword>
<evidence type="ECO:0000313" key="2">
    <source>
        <dbReference type="Proteomes" id="UP001438292"/>
    </source>
</evidence>
<dbReference type="EMBL" id="JBDQQU010000060">
    <property type="protein sequence ID" value="MEO3956572.1"/>
    <property type="molecule type" value="Genomic_DNA"/>
</dbReference>
<organism evidence="1 2">
    <name type="scientific">Chromobacterium piscinae</name>
    <dbReference type="NCBI Taxonomy" id="686831"/>
    <lineage>
        <taxon>Bacteria</taxon>
        <taxon>Pseudomonadati</taxon>
        <taxon>Pseudomonadota</taxon>
        <taxon>Betaproteobacteria</taxon>
        <taxon>Neisseriales</taxon>
        <taxon>Chromobacteriaceae</taxon>
        <taxon>Chromobacterium</taxon>
    </lineage>
</organism>
<accession>A0ABV0H9S8</accession>
<dbReference type="Proteomes" id="UP001438292">
    <property type="component" value="Unassembled WGS sequence"/>
</dbReference>